<protein>
    <submittedName>
        <fullName evidence="2">Uncharacterized protein</fullName>
    </submittedName>
</protein>
<evidence type="ECO:0000313" key="3">
    <source>
        <dbReference type="Proteomes" id="UP000693970"/>
    </source>
</evidence>
<keyword evidence="3" id="KW-1185">Reference proteome</keyword>
<dbReference type="Proteomes" id="UP000693970">
    <property type="component" value="Unassembled WGS sequence"/>
</dbReference>
<reference evidence="2" key="2">
    <citation type="submission" date="2021-04" db="EMBL/GenBank/DDBJ databases">
        <authorList>
            <person name="Podell S."/>
        </authorList>
    </citation>
    <scope>NUCLEOTIDE SEQUENCE</scope>
    <source>
        <strain evidence="2">Hildebrandi</strain>
    </source>
</reference>
<name>A0A9K3K911_9STRA</name>
<dbReference type="EMBL" id="JAGRRH010000047">
    <property type="protein sequence ID" value="KAG7338820.1"/>
    <property type="molecule type" value="Genomic_DNA"/>
</dbReference>
<evidence type="ECO:0000256" key="1">
    <source>
        <dbReference type="SAM" id="MobiDB-lite"/>
    </source>
</evidence>
<dbReference type="OrthoDB" id="48107at2759"/>
<evidence type="ECO:0000313" key="2">
    <source>
        <dbReference type="EMBL" id="KAG7338820.1"/>
    </source>
</evidence>
<comment type="caution">
    <text evidence="2">The sequence shown here is derived from an EMBL/GenBank/DDBJ whole genome shotgun (WGS) entry which is preliminary data.</text>
</comment>
<proteinExistence type="predicted"/>
<accession>A0A9K3K911</accession>
<gene>
    <name evidence="2" type="ORF">IV203_012740</name>
</gene>
<feature type="region of interest" description="Disordered" evidence="1">
    <location>
        <begin position="371"/>
        <end position="392"/>
    </location>
</feature>
<organism evidence="2 3">
    <name type="scientific">Nitzschia inconspicua</name>
    <dbReference type="NCBI Taxonomy" id="303405"/>
    <lineage>
        <taxon>Eukaryota</taxon>
        <taxon>Sar</taxon>
        <taxon>Stramenopiles</taxon>
        <taxon>Ochrophyta</taxon>
        <taxon>Bacillariophyta</taxon>
        <taxon>Bacillariophyceae</taxon>
        <taxon>Bacillariophycidae</taxon>
        <taxon>Bacillariales</taxon>
        <taxon>Bacillariaceae</taxon>
        <taxon>Nitzschia</taxon>
    </lineage>
</organism>
<dbReference type="AlphaFoldDB" id="A0A9K3K911"/>
<sequence length="392" mass="45734">MGIPSTTSDNEIDRRRLLRNTYLNYYRDQRIQQSLWSKLTVNKPTDNTTKTTDNTTKTIIKVDVDVDFHPDRICSLHEYTCQHDRYRNHCQLVYVFFVGGGNTTAPTELLDESIITDFRQMLVPTSTVPKSLTATTRNNHHQQSQKGYHTGSTVHSESVIEYTPSTYINVDLYEPGVVYLNIRENQFDGKMTTWFQFASLVGNEFPQLDYATKTWDHPCPLPLVGRSYMSGELNFMSMDLAAYIASPYCPRARLTIPHEDVSLSNYVYSYLNNTKYWKYQQQQKQQQQQQDEDHSIRIVSFNTSRILLTTSMTANWDNVDLRANGILDEMLWDIPSNGIQDDQQEQQVTTNNKNKNGNNRNEQLQTVRQQLAEKMKRQQQQRNTDNKRIRRP</sequence>
<reference evidence="2" key="1">
    <citation type="journal article" date="2021" name="Sci. Rep.">
        <title>Diploid genomic architecture of Nitzschia inconspicua, an elite biomass production diatom.</title>
        <authorList>
            <person name="Oliver A."/>
            <person name="Podell S."/>
            <person name="Pinowska A."/>
            <person name="Traller J.C."/>
            <person name="Smith S.R."/>
            <person name="McClure R."/>
            <person name="Beliaev A."/>
            <person name="Bohutskyi P."/>
            <person name="Hill E.A."/>
            <person name="Rabines A."/>
            <person name="Zheng H."/>
            <person name="Allen L.Z."/>
            <person name="Kuo A."/>
            <person name="Grigoriev I.V."/>
            <person name="Allen A.E."/>
            <person name="Hazlebeck D."/>
            <person name="Allen E.E."/>
        </authorList>
    </citation>
    <scope>NUCLEOTIDE SEQUENCE</scope>
    <source>
        <strain evidence="2">Hildebrandi</strain>
    </source>
</reference>